<evidence type="ECO:0000313" key="16">
    <source>
        <dbReference type="Proteomes" id="UP000076079"/>
    </source>
</evidence>
<dbReference type="PIRSF" id="PIRSF000350">
    <property type="entry name" value="Mercury_reductase_MerA"/>
    <property type="match status" value="1"/>
</dbReference>
<dbReference type="PANTHER" id="PTHR22912:SF160">
    <property type="entry name" value="DIHYDROLIPOYL DEHYDROGENASE"/>
    <property type="match status" value="1"/>
</dbReference>
<dbReference type="PATRIC" id="fig|1813736.3.peg.4948"/>
<comment type="cofactor">
    <cofactor evidence="10 12">
        <name>FAD</name>
        <dbReference type="ChEBI" id="CHEBI:57692"/>
    </cofactor>
    <text evidence="10 12">Binds 1 FAD per subunit.</text>
</comment>
<comment type="miscellaneous">
    <text evidence="12">The active site is a redox-active disulfide bond.</text>
</comment>
<evidence type="ECO:0000256" key="6">
    <source>
        <dbReference type="ARBA" id="ARBA00023002"/>
    </source>
</evidence>
<feature type="binding site" evidence="10">
    <location>
        <begin position="144"/>
        <end position="146"/>
    </location>
    <ligand>
        <name>FAD</name>
        <dbReference type="ChEBI" id="CHEBI:57692"/>
    </ligand>
</feature>
<keyword evidence="7 10" id="KW-0520">NAD</keyword>
<keyword evidence="6 12" id="KW-0560">Oxidoreductase</keyword>
<dbReference type="InterPro" id="IPR001100">
    <property type="entry name" value="Pyr_nuc-diS_OxRdtase"/>
</dbReference>
<evidence type="ECO:0000256" key="8">
    <source>
        <dbReference type="ARBA" id="ARBA00049187"/>
    </source>
</evidence>
<dbReference type="Gene3D" id="3.50.50.60">
    <property type="entry name" value="FAD/NAD(P)-binding domain"/>
    <property type="match status" value="2"/>
</dbReference>
<evidence type="ECO:0000256" key="3">
    <source>
        <dbReference type="ARBA" id="ARBA00016961"/>
    </source>
</evidence>
<sequence length="472" mass="50486">MADNTPLVVLGAGPGGHAAAFLAADLGMPVVLVDEEVNPGGVCTYRGCIPSKALLHVAKLLAETKHASHWGIEFGEPRIDVDRLRGFKQGVVDRLTGGLGQLTRQRKITYIQGRASFVDANTLKVALTRGGEQDVRFEKLIVATGSRPSTLPNLEISKERLLDSTSALEITTVPKTMLVVGGGYIGLELGTVYAALGTEVSVVEMLDRLLMGADRDLVNVLAKRIRSICKQVLTSTKVVKMEEKADGVHVTFEGEVEPKTQVFDQVLVSIGRRPNGNIPGIERTGVEVTSRGFITVDPQRRTTVPHIYAIGDVAGEPMLAHKATYDAKIAVEHIAGHKVAFEPAAIPAVVFTDPELAWCGLTEAEAQERGITIEVAKFPWGASGRATTVDRNDGLTKLIIEPGTERVLGVGIVGVNAGEMIAEGVLAVEMAATASDLKMTIHAHPTLSETLMESAEVYFGTATNFYKPKKQA</sequence>
<dbReference type="RefSeq" id="WP_110172989.1">
    <property type="nucleotide sequence ID" value="NZ_CP015136.1"/>
</dbReference>
<evidence type="ECO:0000259" key="13">
    <source>
        <dbReference type="Pfam" id="PF02852"/>
    </source>
</evidence>
<feature type="domain" description="FAD/NAD(P)-binding" evidence="14">
    <location>
        <begin position="7"/>
        <end position="326"/>
    </location>
</feature>
<feature type="binding site" evidence="10">
    <location>
        <position position="52"/>
    </location>
    <ligand>
        <name>FAD</name>
        <dbReference type="ChEBI" id="CHEBI:57692"/>
    </ligand>
</feature>
<dbReference type="PANTHER" id="PTHR22912">
    <property type="entry name" value="DISULFIDE OXIDOREDUCTASE"/>
    <property type="match status" value="1"/>
</dbReference>
<dbReference type="GO" id="GO:0004148">
    <property type="term" value="F:dihydrolipoyl dehydrogenase (NADH) activity"/>
    <property type="evidence" value="ECO:0007669"/>
    <property type="project" value="UniProtKB-EC"/>
</dbReference>
<feature type="active site" description="Proton acceptor" evidence="9">
    <location>
        <position position="444"/>
    </location>
</feature>
<dbReference type="NCBIfam" id="TIGR01350">
    <property type="entry name" value="lipoamide_DH"/>
    <property type="match status" value="1"/>
</dbReference>
<gene>
    <name evidence="15" type="primary">lpdA</name>
    <name evidence="15" type="ORF">LuPra_04691</name>
</gene>
<dbReference type="KEGG" id="abac:LuPra_04691"/>
<reference evidence="16" key="2">
    <citation type="submission" date="2016-04" db="EMBL/GenBank/DDBJ databases">
        <title>First Complete Genome Sequence of a Subdivision 6 Acidobacterium.</title>
        <authorList>
            <person name="Huang S."/>
            <person name="Vieira S."/>
            <person name="Bunk B."/>
            <person name="Riedel T."/>
            <person name="Sproeer C."/>
            <person name="Overmann J."/>
        </authorList>
    </citation>
    <scope>NUCLEOTIDE SEQUENCE [LARGE SCALE GENOMIC DNA]</scope>
    <source>
        <strain evidence="16">DSM 100886 HEG_-6_39</strain>
    </source>
</reference>
<comment type="catalytic activity">
    <reaction evidence="8 12">
        <text>N(6)-[(R)-dihydrolipoyl]-L-lysyl-[protein] + NAD(+) = N(6)-[(R)-lipoyl]-L-lysyl-[protein] + NADH + H(+)</text>
        <dbReference type="Rhea" id="RHEA:15045"/>
        <dbReference type="Rhea" id="RHEA-COMP:10474"/>
        <dbReference type="Rhea" id="RHEA-COMP:10475"/>
        <dbReference type="ChEBI" id="CHEBI:15378"/>
        <dbReference type="ChEBI" id="CHEBI:57540"/>
        <dbReference type="ChEBI" id="CHEBI:57945"/>
        <dbReference type="ChEBI" id="CHEBI:83099"/>
        <dbReference type="ChEBI" id="CHEBI:83100"/>
        <dbReference type="EC" id="1.8.1.4"/>
    </reaction>
</comment>
<evidence type="ECO:0000259" key="14">
    <source>
        <dbReference type="Pfam" id="PF07992"/>
    </source>
</evidence>
<evidence type="ECO:0000256" key="7">
    <source>
        <dbReference type="ARBA" id="ARBA00023027"/>
    </source>
</evidence>
<dbReference type="EC" id="1.8.1.4" evidence="2 12"/>
<evidence type="ECO:0000256" key="12">
    <source>
        <dbReference type="RuleBase" id="RU003692"/>
    </source>
</evidence>
<proteinExistence type="inferred from homology"/>
<dbReference type="SUPFAM" id="SSF51905">
    <property type="entry name" value="FAD/NAD(P)-binding domain"/>
    <property type="match status" value="1"/>
</dbReference>
<dbReference type="GO" id="GO:0050660">
    <property type="term" value="F:flavin adenine dinucleotide binding"/>
    <property type="evidence" value="ECO:0007669"/>
    <property type="project" value="InterPro"/>
</dbReference>
<evidence type="ECO:0000256" key="5">
    <source>
        <dbReference type="ARBA" id="ARBA00022827"/>
    </source>
</evidence>
<organism evidence="15 16">
    <name type="scientific">Luteitalea pratensis</name>
    <dbReference type="NCBI Taxonomy" id="1855912"/>
    <lineage>
        <taxon>Bacteria</taxon>
        <taxon>Pseudomonadati</taxon>
        <taxon>Acidobacteriota</taxon>
        <taxon>Vicinamibacteria</taxon>
        <taxon>Vicinamibacterales</taxon>
        <taxon>Vicinamibacteraceae</taxon>
        <taxon>Luteitalea</taxon>
    </lineage>
</organism>
<dbReference type="InterPro" id="IPR050151">
    <property type="entry name" value="Class-I_Pyr_Nuc-Dis_Oxidored"/>
</dbReference>
<dbReference type="InterPro" id="IPR016156">
    <property type="entry name" value="FAD/NAD-linked_Rdtase_dimer_sf"/>
</dbReference>
<dbReference type="InterPro" id="IPR036188">
    <property type="entry name" value="FAD/NAD-bd_sf"/>
</dbReference>
<dbReference type="EMBL" id="CP015136">
    <property type="protein sequence ID" value="AMY11441.1"/>
    <property type="molecule type" value="Genomic_DNA"/>
</dbReference>
<dbReference type="STRING" id="1855912.LuPra_04691"/>
<keyword evidence="16" id="KW-1185">Reference proteome</keyword>
<feature type="binding site" evidence="10">
    <location>
        <position position="271"/>
    </location>
    <ligand>
        <name>NAD(+)</name>
        <dbReference type="ChEBI" id="CHEBI:57540"/>
    </ligand>
</feature>
<evidence type="ECO:0000256" key="11">
    <source>
        <dbReference type="PIRSR" id="PIRSR000350-4"/>
    </source>
</evidence>
<dbReference type="Pfam" id="PF07992">
    <property type="entry name" value="Pyr_redox_2"/>
    <property type="match status" value="1"/>
</dbReference>
<dbReference type="PRINTS" id="PR00411">
    <property type="entry name" value="PNDRDTASEI"/>
</dbReference>
<feature type="binding site" evidence="10">
    <location>
        <begin position="181"/>
        <end position="188"/>
    </location>
    <ligand>
        <name>NAD(+)</name>
        <dbReference type="ChEBI" id="CHEBI:57540"/>
    </ligand>
</feature>
<evidence type="ECO:0000256" key="9">
    <source>
        <dbReference type="PIRSR" id="PIRSR000350-2"/>
    </source>
</evidence>
<name>A0A143PSS9_LUTPR</name>
<evidence type="ECO:0000256" key="4">
    <source>
        <dbReference type="ARBA" id="ARBA00022630"/>
    </source>
</evidence>
<dbReference type="InterPro" id="IPR004099">
    <property type="entry name" value="Pyr_nucl-diS_OxRdtase_dimer"/>
</dbReference>
<dbReference type="OrthoDB" id="9807946at2"/>
<protein>
    <recommendedName>
        <fullName evidence="3 12">Dihydrolipoyl dehydrogenase</fullName>
        <ecNumber evidence="2 12">1.8.1.4</ecNumber>
    </recommendedName>
</protein>
<keyword evidence="5 10" id="KW-0274">FAD</keyword>
<reference evidence="15 16" key="1">
    <citation type="journal article" date="2016" name="Genome Announc.">
        <title>First Complete Genome Sequence of a Subdivision 6 Acidobacterium Strain.</title>
        <authorList>
            <person name="Huang S."/>
            <person name="Vieira S."/>
            <person name="Bunk B."/>
            <person name="Riedel T."/>
            <person name="Sproer C."/>
            <person name="Overmann J."/>
        </authorList>
    </citation>
    <scope>NUCLEOTIDE SEQUENCE [LARGE SCALE GENOMIC DNA]</scope>
    <source>
        <strain evidence="16">DSM 100886 HEG_-6_39</strain>
    </source>
</reference>
<dbReference type="Gene3D" id="3.30.390.30">
    <property type="match status" value="1"/>
</dbReference>
<dbReference type="GO" id="GO:0006103">
    <property type="term" value="P:2-oxoglutarate metabolic process"/>
    <property type="evidence" value="ECO:0007669"/>
    <property type="project" value="TreeGrafter"/>
</dbReference>
<evidence type="ECO:0000256" key="1">
    <source>
        <dbReference type="ARBA" id="ARBA00007532"/>
    </source>
</evidence>
<accession>A0A143PSS9</accession>
<keyword evidence="4 12" id="KW-0285">Flavoprotein</keyword>
<feature type="domain" description="Pyridine nucleotide-disulphide oxidoreductase dimerisation" evidence="13">
    <location>
        <begin position="346"/>
        <end position="454"/>
    </location>
</feature>
<keyword evidence="12" id="KW-0676">Redox-active center</keyword>
<evidence type="ECO:0000256" key="2">
    <source>
        <dbReference type="ARBA" id="ARBA00012608"/>
    </source>
</evidence>
<evidence type="ECO:0000313" key="15">
    <source>
        <dbReference type="EMBL" id="AMY11441.1"/>
    </source>
</evidence>
<dbReference type="SUPFAM" id="SSF55424">
    <property type="entry name" value="FAD/NAD-linked reductases, dimerisation (C-terminal) domain"/>
    <property type="match status" value="1"/>
</dbReference>
<feature type="binding site" evidence="10">
    <location>
        <begin position="318"/>
        <end position="321"/>
    </location>
    <ligand>
        <name>FAD</name>
        <dbReference type="ChEBI" id="CHEBI:57692"/>
    </ligand>
</feature>
<dbReference type="Proteomes" id="UP000076079">
    <property type="component" value="Chromosome"/>
</dbReference>
<keyword evidence="10" id="KW-0547">Nucleotide-binding</keyword>
<feature type="binding site" evidence="10">
    <location>
        <position position="204"/>
    </location>
    <ligand>
        <name>NAD(+)</name>
        <dbReference type="ChEBI" id="CHEBI:57540"/>
    </ligand>
</feature>
<dbReference type="Pfam" id="PF02852">
    <property type="entry name" value="Pyr_redox_dim"/>
    <property type="match status" value="1"/>
</dbReference>
<evidence type="ECO:0000256" key="10">
    <source>
        <dbReference type="PIRSR" id="PIRSR000350-3"/>
    </source>
</evidence>
<feature type="disulfide bond" description="Redox-active" evidence="11">
    <location>
        <begin position="43"/>
        <end position="48"/>
    </location>
</feature>
<comment type="similarity">
    <text evidence="1 12">Belongs to the class-I pyridine nucleotide-disulfide oxidoreductase family.</text>
</comment>
<dbReference type="AlphaFoldDB" id="A0A143PSS9"/>
<feature type="binding site" evidence="10">
    <location>
        <position position="312"/>
    </location>
    <ligand>
        <name>FAD</name>
        <dbReference type="ChEBI" id="CHEBI:57692"/>
    </ligand>
</feature>
<dbReference type="PRINTS" id="PR00368">
    <property type="entry name" value="FADPNR"/>
</dbReference>
<dbReference type="FunFam" id="3.30.390.30:FF:000001">
    <property type="entry name" value="Dihydrolipoyl dehydrogenase"/>
    <property type="match status" value="1"/>
</dbReference>
<dbReference type="InterPro" id="IPR023753">
    <property type="entry name" value="FAD/NAD-binding_dom"/>
</dbReference>
<dbReference type="InterPro" id="IPR006258">
    <property type="entry name" value="Lipoamide_DH"/>
</dbReference>